<feature type="domain" description="Pili assembly chaperone N-terminal" evidence="1">
    <location>
        <begin position="20"/>
        <end position="129"/>
    </location>
</feature>
<name>A0AAV3MAS1_9GAMM</name>
<gene>
    <name evidence="2" type="ORF">HMPREF1563_3763</name>
</gene>
<dbReference type="EMBL" id="JALD01000012">
    <property type="protein sequence ID" value="EUD12494.1"/>
    <property type="molecule type" value="Genomic_DNA"/>
</dbReference>
<dbReference type="InterPro" id="IPR013783">
    <property type="entry name" value="Ig-like_fold"/>
</dbReference>
<dbReference type="PANTHER" id="PTHR30251:SF2">
    <property type="entry name" value="FIMBRIAL CHAPERONE YADV-RELATED"/>
    <property type="match status" value="1"/>
</dbReference>
<comment type="caution">
    <text evidence="2">The sequence shown here is derived from an EMBL/GenBank/DDBJ whole genome shotgun (WGS) entry which is preliminary data.</text>
</comment>
<dbReference type="GO" id="GO:0030288">
    <property type="term" value="C:outer membrane-bounded periplasmic space"/>
    <property type="evidence" value="ECO:0007669"/>
    <property type="project" value="InterPro"/>
</dbReference>
<dbReference type="InterPro" id="IPR050643">
    <property type="entry name" value="Periplasmic_pilus_chap"/>
</dbReference>
<proteinExistence type="predicted"/>
<dbReference type="AlphaFoldDB" id="A0AAV3MAS1"/>
<dbReference type="RefSeq" id="WP_036959993.1">
    <property type="nucleotide sequence ID" value="NZ_JALD01000012.1"/>
</dbReference>
<accession>A0AAV3MAS1</accession>
<dbReference type="Pfam" id="PF00345">
    <property type="entry name" value="PapD_N"/>
    <property type="match status" value="1"/>
</dbReference>
<dbReference type="PANTHER" id="PTHR30251">
    <property type="entry name" value="PILUS ASSEMBLY CHAPERONE"/>
    <property type="match status" value="1"/>
</dbReference>
<dbReference type="Gene3D" id="2.60.40.10">
    <property type="entry name" value="Immunoglobulins"/>
    <property type="match status" value="1"/>
</dbReference>
<protein>
    <submittedName>
        <fullName evidence="2">PapD pilus/flagellar-assembly chaperone N-terminal domain protein</fullName>
    </submittedName>
</protein>
<evidence type="ECO:0000313" key="2">
    <source>
        <dbReference type="EMBL" id="EUD12494.1"/>
    </source>
</evidence>
<dbReference type="GO" id="GO:0071555">
    <property type="term" value="P:cell wall organization"/>
    <property type="evidence" value="ECO:0007669"/>
    <property type="project" value="InterPro"/>
</dbReference>
<dbReference type="InterPro" id="IPR008962">
    <property type="entry name" value="PapD-like_sf"/>
</dbReference>
<dbReference type="Proteomes" id="UP000022311">
    <property type="component" value="Unassembled WGS sequence"/>
</dbReference>
<sequence>MINKVIVIFFILFLNPAFSGITIVGTRFNIDQNDNHTNIKIINDNENEYLIKSVIDDDNFIISPPLFLISKDNSRNITIIPTNKLNYHTDKIINLTIIAIPKSEFDDNISSISLAIRSHFKLIFRHAELKENDFKLINIVKENNKYFLFNESKHVFTISISKKKTTENEKIFSISPNDKFEINNICGNSNRCDFFIHFYNENNDVVKVTNLSYK</sequence>
<dbReference type="PRINTS" id="PR00969">
    <property type="entry name" value="CHAPERONPILI"/>
</dbReference>
<evidence type="ECO:0000313" key="3">
    <source>
        <dbReference type="Proteomes" id="UP000022311"/>
    </source>
</evidence>
<dbReference type="InterPro" id="IPR001829">
    <property type="entry name" value="Pili_assmbl_chaperone_bac"/>
</dbReference>
<evidence type="ECO:0000259" key="1">
    <source>
        <dbReference type="Pfam" id="PF00345"/>
    </source>
</evidence>
<dbReference type="SUPFAM" id="SSF49354">
    <property type="entry name" value="PapD-like"/>
    <property type="match status" value="1"/>
</dbReference>
<organism evidence="2 3">
    <name type="scientific">Providencia alcalifaciens 205/92</name>
    <dbReference type="NCBI Taxonomy" id="1256988"/>
    <lineage>
        <taxon>Bacteria</taxon>
        <taxon>Pseudomonadati</taxon>
        <taxon>Pseudomonadota</taxon>
        <taxon>Gammaproteobacteria</taxon>
        <taxon>Enterobacterales</taxon>
        <taxon>Morganellaceae</taxon>
        <taxon>Providencia</taxon>
    </lineage>
</organism>
<dbReference type="InterPro" id="IPR016147">
    <property type="entry name" value="Pili_assmbl_chaperone_N"/>
</dbReference>
<reference evidence="2 3" key="1">
    <citation type="submission" date="2014-01" db="EMBL/GenBank/DDBJ databases">
        <authorList>
            <person name="Durkin A.S."/>
            <person name="McCorrison J."/>
            <person name="Torralba M."/>
            <person name="Gillis M."/>
            <person name="Haft D.H."/>
            <person name="Methe B."/>
            <person name="Sutton G."/>
            <person name="Nelson K.E."/>
        </authorList>
    </citation>
    <scope>NUCLEOTIDE SEQUENCE [LARGE SCALE GENOMIC DNA]</scope>
    <source>
        <strain evidence="2 3">205/92</strain>
    </source>
</reference>